<name>F0SFK7_RUBBR</name>
<dbReference type="EMBL" id="CP002546">
    <property type="protein sequence ID" value="ADY60467.1"/>
    <property type="molecule type" value="Genomic_DNA"/>
</dbReference>
<evidence type="ECO:0000313" key="1">
    <source>
        <dbReference type="EMBL" id="ADY60467.1"/>
    </source>
</evidence>
<evidence type="ECO:0000313" key="2">
    <source>
        <dbReference type="Proteomes" id="UP000006860"/>
    </source>
</evidence>
<organism evidence="1 2">
    <name type="scientific">Rubinisphaera brasiliensis (strain ATCC 49424 / DSM 5305 / JCM 21570 / IAM 15109 / NBRC 103401 / IFAM 1448)</name>
    <name type="common">Planctomyces brasiliensis</name>
    <dbReference type="NCBI Taxonomy" id="756272"/>
    <lineage>
        <taxon>Bacteria</taxon>
        <taxon>Pseudomonadati</taxon>
        <taxon>Planctomycetota</taxon>
        <taxon>Planctomycetia</taxon>
        <taxon>Planctomycetales</taxon>
        <taxon>Planctomycetaceae</taxon>
        <taxon>Rubinisphaera</taxon>
    </lineage>
</organism>
<dbReference type="KEGG" id="pbs:Plabr_2868"/>
<accession>F0SFK7</accession>
<dbReference type="Proteomes" id="UP000006860">
    <property type="component" value="Chromosome"/>
</dbReference>
<reference evidence="2" key="1">
    <citation type="submission" date="2011-02" db="EMBL/GenBank/DDBJ databases">
        <title>The complete genome of Planctomyces brasiliensis DSM 5305.</title>
        <authorList>
            <person name="Lucas S."/>
            <person name="Copeland A."/>
            <person name="Lapidus A."/>
            <person name="Bruce D."/>
            <person name="Goodwin L."/>
            <person name="Pitluck S."/>
            <person name="Kyrpides N."/>
            <person name="Mavromatis K."/>
            <person name="Pagani I."/>
            <person name="Ivanova N."/>
            <person name="Ovchinnikova G."/>
            <person name="Lu M."/>
            <person name="Detter J.C."/>
            <person name="Han C."/>
            <person name="Land M."/>
            <person name="Hauser L."/>
            <person name="Markowitz V."/>
            <person name="Cheng J.-F."/>
            <person name="Hugenholtz P."/>
            <person name="Woyke T."/>
            <person name="Wu D."/>
            <person name="Tindall B."/>
            <person name="Pomrenke H.G."/>
            <person name="Brambilla E."/>
            <person name="Klenk H.-P."/>
            <person name="Eisen J.A."/>
        </authorList>
    </citation>
    <scope>NUCLEOTIDE SEQUENCE [LARGE SCALE GENOMIC DNA]</scope>
    <source>
        <strain evidence="2">ATCC 49424 / DSM 5305 / JCM 21570 / NBRC 103401 / IFAM 1448</strain>
    </source>
</reference>
<dbReference type="AlphaFoldDB" id="F0SFK7"/>
<dbReference type="STRING" id="756272.Plabr_2868"/>
<protein>
    <submittedName>
        <fullName evidence="1">Uncharacterized protein</fullName>
    </submittedName>
</protein>
<dbReference type="HOGENOM" id="CLU_2571738_0_0_0"/>
<keyword evidence="2" id="KW-1185">Reference proteome</keyword>
<sequence>MLRAYLRAMAAGAVDRFHFSRSCLRRFTSEDFQPQLFYREKANSFSSGAYALFFPISGSNCAGCENAKRRMFRKGNSGCVR</sequence>
<gene>
    <name evidence="1" type="ordered locus">Plabr_2868</name>
</gene>
<proteinExistence type="predicted"/>